<feature type="region of interest" description="Disordered" evidence="12">
    <location>
        <begin position="729"/>
        <end position="809"/>
    </location>
</feature>
<protein>
    <submittedName>
        <fullName evidence="15">KCNH6-like protein</fullName>
    </submittedName>
</protein>
<dbReference type="Proteomes" id="UP001164746">
    <property type="component" value="Chromosome 1"/>
</dbReference>
<feature type="compositionally biased region" description="Pro residues" evidence="12">
    <location>
        <begin position="681"/>
        <end position="695"/>
    </location>
</feature>
<feature type="region of interest" description="Disordered" evidence="12">
    <location>
        <begin position="650"/>
        <end position="701"/>
    </location>
</feature>
<evidence type="ECO:0000256" key="9">
    <source>
        <dbReference type="ARBA" id="ARBA00023065"/>
    </source>
</evidence>
<keyword evidence="4 13" id="KW-0812">Transmembrane</keyword>
<keyword evidence="2" id="KW-0813">Transport</keyword>
<keyword evidence="16" id="KW-1185">Reference proteome</keyword>
<evidence type="ECO:0000256" key="4">
    <source>
        <dbReference type="ARBA" id="ARBA00022692"/>
    </source>
</evidence>
<dbReference type="SMART" id="SM00100">
    <property type="entry name" value="cNMP"/>
    <property type="match status" value="1"/>
</dbReference>
<keyword evidence="6" id="KW-0851">Voltage-gated channel</keyword>
<dbReference type="InterPro" id="IPR005821">
    <property type="entry name" value="Ion_trans_dom"/>
</dbReference>
<evidence type="ECO:0000256" key="11">
    <source>
        <dbReference type="ARBA" id="ARBA00023303"/>
    </source>
</evidence>
<feature type="compositionally biased region" description="Polar residues" evidence="12">
    <location>
        <begin position="906"/>
        <end position="926"/>
    </location>
</feature>
<dbReference type="PANTHER" id="PTHR10217">
    <property type="entry name" value="VOLTAGE AND LIGAND GATED POTASSIUM CHANNEL"/>
    <property type="match status" value="1"/>
</dbReference>
<dbReference type="SUPFAM" id="SSF81324">
    <property type="entry name" value="Voltage-gated potassium channels"/>
    <property type="match status" value="1"/>
</dbReference>
<dbReference type="Pfam" id="PF00027">
    <property type="entry name" value="cNMP_binding"/>
    <property type="match status" value="1"/>
</dbReference>
<dbReference type="Pfam" id="PF00520">
    <property type="entry name" value="Ion_trans"/>
    <property type="match status" value="1"/>
</dbReference>
<dbReference type="Gene3D" id="1.10.1200.260">
    <property type="match status" value="1"/>
</dbReference>
<keyword evidence="10 13" id="KW-0472">Membrane</keyword>
<keyword evidence="9" id="KW-0406">Ion transport</keyword>
<feature type="region of interest" description="Disordered" evidence="12">
    <location>
        <begin position="525"/>
        <end position="599"/>
    </location>
</feature>
<dbReference type="Gene3D" id="2.60.120.10">
    <property type="entry name" value="Jelly Rolls"/>
    <property type="match status" value="1"/>
</dbReference>
<feature type="domain" description="Cyclic nucleotide-binding" evidence="14">
    <location>
        <begin position="306"/>
        <end position="406"/>
    </location>
</feature>
<dbReference type="InterPro" id="IPR003938">
    <property type="entry name" value="K_chnl_volt-dep_EAG/ELK/ERG"/>
</dbReference>
<feature type="region of interest" description="Disordered" evidence="12">
    <location>
        <begin position="878"/>
        <end position="926"/>
    </location>
</feature>
<dbReference type="PANTHER" id="PTHR10217:SF548">
    <property type="entry name" value="GH12235P"/>
    <property type="match status" value="1"/>
</dbReference>
<evidence type="ECO:0000256" key="7">
    <source>
        <dbReference type="ARBA" id="ARBA00022958"/>
    </source>
</evidence>
<evidence type="ECO:0000259" key="14">
    <source>
        <dbReference type="PROSITE" id="PS50042"/>
    </source>
</evidence>
<name>A0ABY7DBL9_MYAAR</name>
<proteinExistence type="predicted"/>
<dbReference type="SUPFAM" id="SSF51206">
    <property type="entry name" value="cAMP-binding domain-like"/>
    <property type="match status" value="1"/>
</dbReference>
<evidence type="ECO:0000256" key="1">
    <source>
        <dbReference type="ARBA" id="ARBA00004141"/>
    </source>
</evidence>
<dbReference type="PRINTS" id="PR01463">
    <property type="entry name" value="EAGCHANLFMLY"/>
</dbReference>
<evidence type="ECO:0000256" key="12">
    <source>
        <dbReference type="SAM" id="MobiDB-lite"/>
    </source>
</evidence>
<comment type="subcellular location">
    <subcellularLocation>
        <location evidence="1">Membrane</location>
        <topology evidence="1">Multi-pass membrane protein</topology>
    </subcellularLocation>
</comment>
<organism evidence="15 16">
    <name type="scientific">Mya arenaria</name>
    <name type="common">Soft-shell clam</name>
    <dbReference type="NCBI Taxonomy" id="6604"/>
    <lineage>
        <taxon>Eukaryota</taxon>
        <taxon>Metazoa</taxon>
        <taxon>Spiralia</taxon>
        <taxon>Lophotrochozoa</taxon>
        <taxon>Mollusca</taxon>
        <taxon>Bivalvia</taxon>
        <taxon>Autobranchia</taxon>
        <taxon>Heteroconchia</taxon>
        <taxon>Euheterodonta</taxon>
        <taxon>Imparidentia</taxon>
        <taxon>Neoheterodontei</taxon>
        <taxon>Myida</taxon>
        <taxon>Myoidea</taxon>
        <taxon>Myidae</taxon>
        <taxon>Mya</taxon>
    </lineage>
</organism>
<feature type="compositionally biased region" description="Low complexity" evidence="12">
    <location>
        <begin position="545"/>
        <end position="571"/>
    </location>
</feature>
<keyword evidence="8 13" id="KW-1133">Transmembrane helix</keyword>
<evidence type="ECO:0000256" key="8">
    <source>
        <dbReference type="ARBA" id="ARBA00022989"/>
    </source>
</evidence>
<evidence type="ECO:0000256" key="2">
    <source>
        <dbReference type="ARBA" id="ARBA00022448"/>
    </source>
</evidence>
<dbReference type="InterPro" id="IPR050818">
    <property type="entry name" value="KCNH_animal-type"/>
</dbReference>
<accession>A0ABY7DBL9</accession>
<evidence type="ECO:0000256" key="13">
    <source>
        <dbReference type="SAM" id="Phobius"/>
    </source>
</evidence>
<dbReference type="CDD" id="cd00038">
    <property type="entry name" value="CAP_ED"/>
    <property type="match status" value="1"/>
</dbReference>
<dbReference type="Gene3D" id="1.10.287.70">
    <property type="match status" value="1"/>
</dbReference>
<dbReference type="InterPro" id="IPR000595">
    <property type="entry name" value="cNMP-bd_dom"/>
</dbReference>
<keyword evidence="11" id="KW-0407">Ion channel</keyword>
<feature type="compositionally biased region" description="Polar residues" evidence="12">
    <location>
        <begin position="755"/>
        <end position="809"/>
    </location>
</feature>
<feature type="transmembrane region" description="Helical" evidence="13">
    <location>
        <begin position="119"/>
        <end position="143"/>
    </location>
</feature>
<evidence type="ECO:0000256" key="6">
    <source>
        <dbReference type="ARBA" id="ARBA00022882"/>
    </source>
</evidence>
<gene>
    <name evidence="15" type="ORF">MAR_007533</name>
</gene>
<evidence type="ECO:0000256" key="3">
    <source>
        <dbReference type="ARBA" id="ARBA00022538"/>
    </source>
</evidence>
<sequence length="926" mass="103191">MAAFLLNEQNRDAESRYSDPLTITDLVVDIMFIIDILINFRTTYVNKNDEVVSHPGKIAVHYFKGWFLIDVVAAIPFDLLLWGSETDETTTLIGLLKTARLLRLVRVCRKLDRYSEYGAAMLLLLMATFALIAHWLACIWYAIGNFERPHLPYPKIGWLDELARQTHQNYNNSSGGPSMKSKYVTALYFTFSSLTSVGFGNVSPNTNSEKIFTLMYASIFGNVSAIIQRLYSGTSRYHTQMLRIKEFIRFHQIPNPLRQRLEEYFQHAWSYTNGIDMNMVLKSFPECLQADICFHLNRTLLSNCSAFRGASPGCLRALSMKFKTTHVPPGDTLVHRGDILTALYFVSRGSIEILKDDIVVAILGKDDVFGENICKYKTVGKSSCNVRALTYCDLHKIHRDDLLEILEMYPEFAEHFVLNLEVTFDLRDMTSMKAIISGHGVYVTEPGPTVSMFEDSSDEEIRQSGVGILEFSPLKAGLDVTPVNLDFGHSHHVDNDRKRSSGLSFTGALTSVNHLVNFSKCRADRRETDTAPLLRESVSPDTQRPKVTSSSSMPKSTSSMTLPLSTPSSHSPFDDMNQGLSHGPLPSCQPGDHNQMGGHLEHGHEIHKMEALQHASDVDHRIDMLGNQLARLELKLSSDITMILSLLQQHMQQTQHPHEAQGPPDPPQPPGGALHATRPLGEPPSPPCEGPPPNSPSDEQPQSLIQPAVELDLTQTDGLPNVLIKPQSVSDESLWERQSRNTTLPARLKDLNRHSYPSDSQTHPSFLSLSQSDSFAKTLPSSLDQSESRQAVLSQSVSTPNVEDDTQMTSLSEDQTCDDLQHSLHCDQISDNLDEKDSDNDQVSGEFEMQAAGDYDYHADQDLLDFGSGDELLGNELVESRTSVPKMSHDQSGFDRQSSCDETDQSKNISVPSHGTPSRNTKNTAV</sequence>
<evidence type="ECO:0000256" key="10">
    <source>
        <dbReference type="ARBA" id="ARBA00023136"/>
    </source>
</evidence>
<evidence type="ECO:0000313" key="16">
    <source>
        <dbReference type="Proteomes" id="UP001164746"/>
    </source>
</evidence>
<keyword evidence="7" id="KW-0630">Potassium</keyword>
<evidence type="ECO:0000313" key="15">
    <source>
        <dbReference type="EMBL" id="WAQ95062.1"/>
    </source>
</evidence>
<keyword evidence="3" id="KW-0633">Potassium transport</keyword>
<dbReference type="EMBL" id="CP111012">
    <property type="protein sequence ID" value="WAQ95062.1"/>
    <property type="molecule type" value="Genomic_DNA"/>
</dbReference>
<dbReference type="PROSITE" id="PS50042">
    <property type="entry name" value="CNMP_BINDING_3"/>
    <property type="match status" value="1"/>
</dbReference>
<keyword evidence="5" id="KW-0631">Potassium channel</keyword>
<reference evidence="15" key="1">
    <citation type="submission" date="2022-11" db="EMBL/GenBank/DDBJ databases">
        <title>Centuries of genome instability and evolution in soft-shell clam transmissible cancer (bioRxiv).</title>
        <authorList>
            <person name="Hart S.F.M."/>
            <person name="Yonemitsu M.A."/>
            <person name="Giersch R.M."/>
            <person name="Beal B.F."/>
            <person name="Arriagada G."/>
            <person name="Davis B.W."/>
            <person name="Ostrander E.A."/>
            <person name="Goff S.P."/>
            <person name="Metzger M.J."/>
        </authorList>
    </citation>
    <scope>NUCLEOTIDE SEQUENCE</scope>
    <source>
        <strain evidence="15">MELC-2E11</strain>
        <tissue evidence="15">Siphon/mantle</tissue>
    </source>
</reference>
<evidence type="ECO:0000256" key="5">
    <source>
        <dbReference type="ARBA" id="ARBA00022826"/>
    </source>
</evidence>
<dbReference type="InterPro" id="IPR018490">
    <property type="entry name" value="cNMP-bd_dom_sf"/>
</dbReference>
<dbReference type="InterPro" id="IPR014710">
    <property type="entry name" value="RmlC-like_jellyroll"/>
</dbReference>